<protein>
    <submittedName>
        <fullName evidence="1">Uncharacterized protein</fullName>
    </submittedName>
</protein>
<proteinExistence type="predicted"/>
<reference evidence="1 2" key="2">
    <citation type="submission" date="2017-09" db="EMBL/GenBank/DDBJ databases">
        <title>Extensive intraspecific genome diversity in a model arbuscular mycorrhizal fungus.</title>
        <authorList>
            <person name="Chen E.C."/>
            <person name="Morin E."/>
            <person name="Beaudet D."/>
            <person name="Noel J."/>
            <person name="Ndikumana S."/>
            <person name="Charron P."/>
            <person name="St-Onge C."/>
            <person name="Giorgi J."/>
            <person name="Grigoriev I.V."/>
            <person name="Roux C."/>
            <person name="Martin F.M."/>
            <person name="Corradi N."/>
        </authorList>
    </citation>
    <scope>NUCLEOTIDE SEQUENCE [LARGE SCALE GENOMIC DNA]</scope>
    <source>
        <strain evidence="1 2">A5</strain>
    </source>
</reference>
<dbReference type="EMBL" id="LLXJ01005965">
    <property type="protein sequence ID" value="PKB94500.1"/>
    <property type="molecule type" value="Genomic_DNA"/>
</dbReference>
<reference evidence="1 2" key="1">
    <citation type="submission" date="2016-04" db="EMBL/GenBank/DDBJ databases">
        <title>Genome analyses suggest a sexual origin of heterokaryosis in a supposedly ancient asexual fungus.</title>
        <authorList>
            <person name="Ropars J."/>
            <person name="Sedzielewska K."/>
            <person name="Noel J."/>
            <person name="Charron P."/>
            <person name="Farinelli L."/>
            <person name="Marton T."/>
            <person name="Kruger M."/>
            <person name="Pelin A."/>
            <person name="Brachmann A."/>
            <person name="Corradi N."/>
        </authorList>
    </citation>
    <scope>NUCLEOTIDE SEQUENCE [LARGE SCALE GENOMIC DNA]</scope>
    <source>
        <strain evidence="1 2">A5</strain>
    </source>
</reference>
<organism evidence="1 2">
    <name type="scientific">Rhizophagus irregularis</name>
    <dbReference type="NCBI Taxonomy" id="588596"/>
    <lineage>
        <taxon>Eukaryota</taxon>
        <taxon>Fungi</taxon>
        <taxon>Fungi incertae sedis</taxon>
        <taxon>Mucoromycota</taxon>
        <taxon>Glomeromycotina</taxon>
        <taxon>Glomeromycetes</taxon>
        <taxon>Glomerales</taxon>
        <taxon>Glomeraceae</taxon>
        <taxon>Rhizophagus</taxon>
    </lineage>
</organism>
<dbReference type="AlphaFoldDB" id="A0A2N0NIV5"/>
<evidence type="ECO:0000313" key="1">
    <source>
        <dbReference type="EMBL" id="PKB94500.1"/>
    </source>
</evidence>
<comment type="caution">
    <text evidence="1">The sequence shown here is derived from an EMBL/GenBank/DDBJ whole genome shotgun (WGS) entry which is preliminary data.</text>
</comment>
<evidence type="ECO:0000313" key="2">
    <source>
        <dbReference type="Proteomes" id="UP000232722"/>
    </source>
</evidence>
<accession>A0A2N0NIV5</accession>
<dbReference type="Proteomes" id="UP000232722">
    <property type="component" value="Unassembled WGS sequence"/>
</dbReference>
<gene>
    <name evidence="1" type="ORF">RhiirA5_438630</name>
</gene>
<name>A0A2N0NIV5_9GLOM</name>
<sequence length="113" mass="13484">MKSVNYGTSNHTEMDLNYLSRYDYRKKSTKNNDIRSNLLDHAKHLSNMSSFIQRIFKGLLMDDLFMGKIEIPTSSFNTEINQQNQRIFLFQVERQQLFNLLIYNNEIISLLER</sequence>